<evidence type="ECO:0000259" key="2">
    <source>
        <dbReference type="Pfam" id="PF26366"/>
    </source>
</evidence>
<organism evidence="3 4">
    <name type="scientific">Catenulispora pinistramenti</name>
    <dbReference type="NCBI Taxonomy" id="2705254"/>
    <lineage>
        <taxon>Bacteria</taxon>
        <taxon>Bacillati</taxon>
        <taxon>Actinomycetota</taxon>
        <taxon>Actinomycetes</taxon>
        <taxon>Catenulisporales</taxon>
        <taxon>Catenulisporaceae</taxon>
        <taxon>Catenulispora</taxon>
    </lineage>
</organism>
<evidence type="ECO:0000256" key="1">
    <source>
        <dbReference type="SAM" id="MobiDB-lite"/>
    </source>
</evidence>
<gene>
    <name evidence="3" type="ORF">KGQ19_34810</name>
</gene>
<accession>A0ABS5L146</accession>
<dbReference type="EMBL" id="JAAFYZ010000168">
    <property type="protein sequence ID" value="MBS2552048.1"/>
    <property type="molecule type" value="Genomic_DNA"/>
</dbReference>
<keyword evidence="4" id="KW-1185">Reference proteome</keyword>
<feature type="region of interest" description="Disordered" evidence="1">
    <location>
        <begin position="19"/>
        <end position="63"/>
    </location>
</feature>
<dbReference type="Pfam" id="PF26366">
    <property type="entry name" value="DUF8094"/>
    <property type="match status" value="1"/>
</dbReference>
<reference evidence="3 4" key="1">
    <citation type="submission" date="2020-02" db="EMBL/GenBank/DDBJ databases">
        <title>Acidophilic actinobacteria isolated from forest soil.</title>
        <authorList>
            <person name="Golinska P."/>
        </authorList>
    </citation>
    <scope>NUCLEOTIDE SEQUENCE [LARGE SCALE GENOMIC DNA]</scope>
    <source>
        <strain evidence="3 4">NL8</strain>
    </source>
</reference>
<dbReference type="InterPro" id="IPR058407">
    <property type="entry name" value="DUF8094"/>
</dbReference>
<feature type="domain" description="DUF8094" evidence="2">
    <location>
        <begin position="62"/>
        <end position="350"/>
    </location>
</feature>
<name>A0ABS5L146_9ACTN</name>
<dbReference type="RefSeq" id="WP_212017263.1">
    <property type="nucleotide sequence ID" value="NZ_JAAFYZ010000168.1"/>
</dbReference>
<protein>
    <recommendedName>
        <fullName evidence="2">DUF8094 domain-containing protein</fullName>
    </recommendedName>
</protein>
<proteinExistence type="predicted"/>
<evidence type="ECO:0000313" key="4">
    <source>
        <dbReference type="Proteomes" id="UP000730482"/>
    </source>
</evidence>
<evidence type="ECO:0000313" key="3">
    <source>
        <dbReference type="EMBL" id="MBS2552048.1"/>
    </source>
</evidence>
<sequence>MLVLGLALAGCSTGGTVGGTAKAAPGNVSGTMTPSRGAASTAPSVASGQQGSPTATPPPDTTVSQADAAAALKAYQSANNAANAGLDTAAMAKIESGSQLALDQATLVYDQGIGGDRAKQAKVPTTYTNTVFYRVPATTYPRGFFVTTDAVASGVSNSSYLLHFTQDQAGAPWLVDITVALGSGRQWPAFAAGPDGLLDYHGTQQNNLLLAPADLAAADRTMLADDNAGQPGSPFLSDDPTTAEQRWIQGMTEDVSPATAALTVTTAPTPPPTYLPLQDGGELVLYGTRLSMRISQSGRTFTFGDQGWAKVAGTDSFSDGYTADSLWTVAAIDPPDKAAKVQKIAQYGGLVAVH</sequence>
<comment type="caution">
    <text evidence="3">The sequence shown here is derived from an EMBL/GenBank/DDBJ whole genome shotgun (WGS) entry which is preliminary data.</text>
</comment>
<dbReference type="Proteomes" id="UP000730482">
    <property type="component" value="Unassembled WGS sequence"/>
</dbReference>
<feature type="compositionally biased region" description="Polar residues" evidence="1">
    <location>
        <begin position="41"/>
        <end position="54"/>
    </location>
</feature>